<reference evidence="10" key="1">
    <citation type="submission" date="2020-11" db="EMBL/GenBank/DDBJ databases">
        <authorList>
            <person name="Tran Van P."/>
        </authorList>
    </citation>
    <scope>NUCLEOTIDE SEQUENCE</scope>
</reference>
<feature type="transmembrane region" description="Helical" evidence="7">
    <location>
        <begin position="669"/>
        <end position="688"/>
    </location>
</feature>
<dbReference type="GO" id="GO:0007166">
    <property type="term" value="P:cell surface receptor signaling pathway"/>
    <property type="evidence" value="ECO:0007669"/>
    <property type="project" value="InterPro"/>
</dbReference>
<feature type="transmembrane region" description="Helical" evidence="7">
    <location>
        <begin position="20"/>
        <end position="41"/>
    </location>
</feature>
<dbReference type="EMBL" id="OE003124">
    <property type="protein sequence ID" value="CAD7459773.1"/>
    <property type="molecule type" value="Genomic_DNA"/>
</dbReference>
<evidence type="ECO:0000313" key="10">
    <source>
        <dbReference type="EMBL" id="CAD7459773.1"/>
    </source>
</evidence>
<dbReference type="InterPro" id="IPR017981">
    <property type="entry name" value="GPCR_2-like_7TM"/>
</dbReference>
<evidence type="ECO:0008006" key="11">
    <source>
        <dbReference type="Google" id="ProtNLM"/>
    </source>
</evidence>
<proteinExistence type="predicted"/>
<evidence type="ECO:0000256" key="3">
    <source>
        <dbReference type="ARBA" id="ARBA00022989"/>
    </source>
</evidence>
<evidence type="ECO:0000259" key="8">
    <source>
        <dbReference type="PROSITE" id="PS50261"/>
    </source>
</evidence>
<protein>
    <recommendedName>
        <fullName evidence="11">G-protein coupled receptor</fullName>
    </recommendedName>
</protein>
<dbReference type="PROSITE" id="PS50958">
    <property type="entry name" value="SMB_2"/>
    <property type="match status" value="1"/>
</dbReference>
<organism evidence="10">
    <name type="scientific">Timema tahoe</name>
    <dbReference type="NCBI Taxonomy" id="61484"/>
    <lineage>
        <taxon>Eukaryota</taxon>
        <taxon>Metazoa</taxon>
        <taxon>Ecdysozoa</taxon>
        <taxon>Arthropoda</taxon>
        <taxon>Hexapoda</taxon>
        <taxon>Insecta</taxon>
        <taxon>Pterygota</taxon>
        <taxon>Neoptera</taxon>
        <taxon>Polyneoptera</taxon>
        <taxon>Phasmatodea</taxon>
        <taxon>Timematodea</taxon>
        <taxon>Timematoidea</taxon>
        <taxon>Timematidae</taxon>
        <taxon>Timema</taxon>
    </lineage>
</organism>
<feature type="domain" description="SMB" evidence="9">
    <location>
        <begin position="63"/>
        <end position="108"/>
    </location>
</feature>
<sequence>MMRPHLPKPAGSKRTWRALLLMDEIVINLMWLLVVLTVATWRLGVVALQQDDWTRMLKNETKLLLNCGIRGSCERNSGHRPELCHCDSECTLFRDCCLDQIELSSDDNRDGVTVRDIPLDNWDCRQMTVNIISSSTGIKSKREGVKHHGEEQPITLEKRLEPSFFSFYVASSTSHIPMIHRGIQCLTRHAFISVSFHSTLRRGCSARVGGEFDRPVIQSAVNGASEDNLYSQLCSQVPPHGANYSYMLDIPVLSQHTGVWYQNIYCAACYGDQHTLSPYNVSVDCTANVNKQMLSSEFYVNGSLSWSLADSQRTNCTLTATLETEDDNIGWFRSCVPSIRDCSPNWDNHTVAHKCHSYELLTSLQSDTSKVYKNPHCALCNGVTDNLRCFVLSPRSRINPTASLMLIMGAGWDVSENWLNCKPPNGFWDVLHERCQSLDVSCPQGHIFSGVSCIEANVSDKWRSSCDFDSPCDTNKPTNISLFGIMNSCKKVLLHEYEFEIVDRGGLKLNATMYPLYKRYVFKMYQYEQLENGTVVMCNSLIEFVGNKLTLYSDKTQVYVSIVCLTVSVFCLILHVGIYWTLPKLCNLPGKNLFALSCALLVAQVVFLLGVKPIVRVPNGICISIAIIIQYSYLAAFCWMNVMSVDIWRTFSSSLNYSKSSRTFFKYSLYAWGTPTIIVMSTVMVDLLELAPFKLRPHLAASIDGVCWFGSRFGQGIFFTLPGAIILLVNVVLFSITVYKIHQHTRDNYRYIRKKTKEELSATLSRSSTEFNKNLTSSMSSNGYHAERNLPKHLKNGISGSREQARFYLYLKLFIIMGMTWLFGFVATMLDISLLMYPFLILNGLQGALIFIMFDFKRKIGSMLWERTLGRRYALPAFLNSSSSRKDTSSRSENNNSSSSNPSAKWKKVSHLRDSSTSSTGILSTGTFKPITGVRLRISTSVTPEETIAETSELMTTESGKFGENQHDLDNHTTDSTEQPISPVICIKTLSILPQDGRQFSNSAIT</sequence>
<feature type="transmembrane region" description="Helical" evidence="7">
    <location>
        <begin position="623"/>
        <end position="648"/>
    </location>
</feature>
<dbReference type="InterPro" id="IPR000832">
    <property type="entry name" value="GPCR_2_secretin-like"/>
</dbReference>
<evidence type="ECO:0000256" key="5">
    <source>
        <dbReference type="ARBA" id="ARBA00023157"/>
    </source>
</evidence>
<keyword evidence="3 7" id="KW-1133">Transmembrane helix</keyword>
<evidence type="ECO:0000256" key="4">
    <source>
        <dbReference type="ARBA" id="ARBA00023136"/>
    </source>
</evidence>
<evidence type="ECO:0000256" key="6">
    <source>
        <dbReference type="SAM" id="MobiDB-lite"/>
    </source>
</evidence>
<comment type="subcellular location">
    <subcellularLocation>
        <location evidence="1">Membrane</location>
        <topology evidence="1">Multi-pass membrane protein</topology>
    </subcellularLocation>
</comment>
<dbReference type="PANTHER" id="PTHR45902">
    <property type="entry name" value="LATROPHILIN RECEPTOR-LIKE PROTEIN A"/>
    <property type="match status" value="1"/>
</dbReference>
<evidence type="ECO:0000259" key="9">
    <source>
        <dbReference type="PROSITE" id="PS50958"/>
    </source>
</evidence>
<keyword evidence="5" id="KW-1015">Disulfide bond</keyword>
<dbReference type="Pfam" id="PF00002">
    <property type="entry name" value="7tm_2"/>
    <property type="match status" value="1"/>
</dbReference>
<dbReference type="PROSITE" id="PS50261">
    <property type="entry name" value="G_PROTEIN_RECEP_F2_4"/>
    <property type="match status" value="1"/>
</dbReference>
<feature type="transmembrane region" description="Helical" evidence="7">
    <location>
        <begin position="834"/>
        <end position="854"/>
    </location>
</feature>
<evidence type="ECO:0000256" key="7">
    <source>
        <dbReference type="SAM" id="Phobius"/>
    </source>
</evidence>
<feature type="domain" description="G-protein coupled receptors family 2 profile 2" evidence="8">
    <location>
        <begin position="557"/>
        <end position="858"/>
    </location>
</feature>
<keyword evidence="4 7" id="KW-0472">Membrane</keyword>
<accession>A0A7R9NXF6</accession>
<name>A0A7R9NXF6_9NEOP</name>
<feature type="transmembrane region" description="Helical" evidence="7">
    <location>
        <begin position="807"/>
        <end position="828"/>
    </location>
</feature>
<dbReference type="GO" id="GO:0016020">
    <property type="term" value="C:membrane"/>
    <property type="evidence" value="ECO:0007669"/>
    <property type="project" value="UniProtKB-SubCell"/>
</dbReference>
<dbReference type="AlphaFoldDB" id="A0A7R9NXF6"/>
<keyword evidence="2 7" id="KW-0812">Transmembrane</keyword>
<feature type="region of interest" description="Disordered" evidence="6">
    <location>
        <begin position="881"/>
        <end position="921"/>
    </location>
</feature>
<feature type="transmembrane region" description="Helical" evidence="7">
    <location>
        <begin position="717"/>
        <end position="739"/>
    </location>
</feature>
<evidence type="ECO:0000256" key="2">
    <source>
        <dbReference type="ARBA" id="ARBA00022692"/>
    </source>
</evidence>
<dbReference type="PANTHER" id="PTHR45902:SF3">
    <property type="entry name" value="G-PROTEIN COUPLED RECEPTORS FAMILY 2 PROFILE 2 DOMAIN-CONTAINING PROTEIN"/>
    <property type="match status" value="1"/>
</dbReference>
<evidence type="ECO:0000256" key="1">
    <source>
        <dbReference type="ARBA" id="ARBA00004141"/>
    </source>
</evidence>
<feature type="compositionally biased region" description="Low complexity" evidence="6">
    <location>
        <begin position="891"/>
        <end position="903"/>
    </location>
</feature>
<dbReference type="Gene3D" id="1.20.1070.10">
    <property type="entry name" value="Rhodopsin 7-helix transmembrane proteins"/>
    <property type="match status" value="1"/>
</dbReference>
<feature type="transmembrane region" description="Helical" evidence="7">
    <location>
        <begin position="593"/>
        <end position="611"/>
    </location>
</feature>
<dbReference type="InterPro" id="IPR053231">
    <property type="entry name" value="GPCR_LN-TM7"/>
</dbReference>
<dbReference type="CDD" id="cd15039">
    <property type="entry name" value="7tmB3_Methuselah-like"/>
    <property type="match status" value="1"/>
</dbReference>
<dbReference type="InterPro" id="IPR001212">
    <property type="entry name" value="Somatomedin_B_dom"/>
</dbReference>
<feature type="transmembrane region" description="Helical" evidence="7">
    <location>
        <begin position="558"/>
        <end position="581"/>
    </location>
</feature>
<gene>
    <name evidence="10" type="ORF">TTEB3V08_LOCUS7721</name>
</gene>
<dbReference type="GO" id="GO:0004930">
    <property type="term" value="F:G protein-coupled receptor activity"/>
    <property type="evidence" value="ECO:0007669"/>
    <property type="project" value="InterPro"/>
</dbReference>